<protein>
    <submittedName>
        <fullName evidence="2">Uncharacterized protein</fullName>
    </submittedName>
</protein>
<dbReference type="AlphaFoldDB" id="A0A8T0WLA6"/>
<evidence type="ECO:0000313" key="2">
    <source>
        <dbReference type="EMBL" id="KAG2645443.1"/>
    </source>
</evidence>
<dbReference type="EMBL" id="CM029039">
    <property type="protein sequence ID" value="KAG2645443.1"/>
    <property type="molecule type" value="Genomic_DNA"/>
</dbReference>
<gene>
    <name evidence="2" type="ORF">PVAP13_2KG443400</name>
</gene>
<dbReference type="InterPro" id="IPR040340">
    <property type="entry name" value="CEST/Y3IP1"/>
</dbReference>
<reference evidence="2" key="1">
    <citation type="submission" date="2020-05" db="EMBL/GenBank/DDBJ databases">
        <title>WGS assembly of Panicum virgatum.</title>
        <authorList>
            <person name="Lovell J.T."/>
            <person name="Jenkins J."/>
            <person name="Shu S."/>
            <person name="Juenger T.E."/>
            <person name="Schmutz J."/>
        </authorList>
    </citation>
    <scope>NUCLEOTIDE SEQUENCE</scope>
    <source>
        <strain evidence="2">AP13</strain>
    </source>
</reference>
<accession>A0A8T0WLA6</accession>
<sequence length="371" mass="38763">MARESIYGASWEEAFLWQRPQRPDEPEVRDVAVDPFSLRQFSRLNIDRPLPIPSVSVDDRSAHVPPARFDDGASVPATAAAASPRASKALAAPTGLGADDARPAARSPPSAAPLRSKLSDSWETELADAGFDVAMPSSPERKVSEPQRWGSDVPLIAAADAEEYSFGGAKDDGRGKQQAKHGGKVPPFTCCMYVPGLTRRIKPPTSTAAAAATATAARPYSSGAFGSKSAAAVEAAGDRGTCSARPSTMSLAVSLERFDCGSLSTSSSCSRGLGLDDTEAASSSSCFELPLELILGCDDGEESDLPVCAAFLFDSDGVRKSVLKRRLEAGAGMEPRRPSLGKVSADSSGRISTHHVRVALKSRSPAASTSP</sequence>
<keyword evidence="3" id="KW-1185">Reference proteome</keyword>
<dbReference type="GO" id="GO:0048564">
    <property type="term" value="P:photosystem I assembly"/>
    <property type="evidence" value="ECO:0007669"/>
    <property type="project" value="InterPro"/>
</dbReference>
<dbReference type="PANTHER" id="PTHR33672:SF2">
    <property type="match status" value="1"/>
</dbReference>
<dbReference type="OrthoDB" id="1880037at2759"/>
<feature type="compositionally biased region" description="Low complexity" evidence="1">
    <location>
        <begin position="73"/>
        <end position="93"/>
    </location>
</feature>
<name>A0A8T0WLA6_PANVG</name>
<evidence type="ECO:0000256" key="1">
    <source>
        <dbReference type="SAM" id="MobiDB-lite"/>
    </source>
</evidence>
<feature type="region of interest" description="Disordered" evidence="1">
    <location>
        <begin position="327"/>
        <end position="371"/>
    </location>
</feature>
<comment type="caution">
    <text evidence="2">The sequence shown here is derived from an EMBL/GenBank/DDBJ whole genome shotgun (WGS) entry which is preliminary data.</text>
</comment>
<feature type="compositionally biased region" description="Low complexity" evidence="1">
    <location>
        <begin position="104"/>
        <end position="113"/>
    </location>
</feature>
<dbReference type="PANTHER" id="PTHR33672">
    <property type="entry name" value="YCF3-INTERACTING PROTEIN 1, CHLOROPLASTIC"/>
    <property type="match status" value="1"/>
</dbReference>
<proteinExistence type="predicted"/>
<dbReference type="GO" id="GO:0080183">
    <property type="term" value="P:response to photooxidative stress"/>
    <property type="evidence" value="ECO:0007669"/>
    <property type="project" value="InterPro"/>
</dbReference>
<feature type="region of interest" description="Disordered" evidence="1">
    <location>
        <begin position="49"/>
        <end position="118"/>
    </location>
</feature>
<organism evidence="2 3">
    <name type="scientific">Panicum virgatum</name>
    <name type="common">Blackwell switchgrass</name>
    <dbReference type="NCBI Taxonomy" id="38727"/>
    <lineage>
        <taxon>Eukaryota</taxon>
        <taxon>Viridiplantae</taxon>
        <taxon>Streptophyta</taxon>
        <taxon>Embryophyta</taxon>
        <taxon>Tracheophyta</taxon>
        <taxon>Spermatophyta</taxon>
        <taxon>Magnoliopsida</taxon>
        <taxon>Liliopsida</taxon>
        <taxon>Poales</taxon>
        <taxon>Poaceae</taxon>
        <taxon>PACMAD clade</taxon>
        <taxon>Panicoideae</taxon>
        <taxon>Panicodae</taxon>
        <taxon>Paniceae</taxon>
        <taxon>Panicinae</taxon>
        <taxon>Panicum</taxon>
        <taxon>Panicum sect. Hiantes</taxon>
    </lineage>
</organism>
<dbReference type="GO" id="GO:0009535">
    <property type="term" value="C:chloroplast thylakoid membrane"/>
    <property type="evidence" value="ECO:0007669"/>
    <property type="project" value="InterPro"/>
</dbReference>
<evidence type="ECO:0000313" key="3">
    <source>
        <dbReference type="Proteomes" id="UP000823388"/>
    </source>
</evidence>
<dbReference type="Proteomes" id="UP000823388">
    <property type="component" value="Chromosome 2K"/>
</dbReference>